<accession>A0AC61RSU7</accession>
<dbReference type="EMBL" id="SRYA01000038">
    <property type="protein sequence ID" value="TGY93714.1"/>
    <property type="molecule type" value="Genomic_DNA"/>
</dbReference>
<keyword evidence="1" id="KW-0969">Cilium</keyword>
<sequence length="94" mass="10668">METPLGRRQKTAVAIAYNPGENAPKIIATGKGHLAEKIIEKAKEENIPFYRDDKLAKTLSKLEIGDMIPPELYEVVAEILVFVDDMERMREKLK</sequence>
<gene>
    <name evidence="1" type="ORF">E5329_17285</name>
</gene>
<organism evidence="1 2">
    <name type="scientific">Petralouisia muris</name>
    <dbReference type="NCBI Taxonomy" id="3032872"/>
    <lineage>
        <taxon>Bacteria</taxon>
        <taxon>Bacillati</taxon>
        <taxon>Bacillota</taxon>
        <taxon>Clostridia</taxon>
        <taxon>Lachnospirales</taxon>
        <taxon>Lachnospiraceae</taxon>
        <taxon>Petralouisia</taxon>
    </lineage>
</organism>
<keyword evidence="1" id="KW-0282">Flagellum</keyword>
<reference evidence="1" key="1">
    <citation type="submission" date="2019-04" db="EMBL/GenBank/DDBJ databases">
        <title>Microbes associate with the intestines of laboratory mice.</title>
        <authorList>
            <person name="Navarre W."/>
            <person name="Wong E."/>
            <person name="Huang K."/>
            <person name="Tropini C."/>
            <person name="Ng K."/>
            <person name="Yu B."/>
        </authorList>
    </citation>
    <scope>NUCLEOTIDE SEQUENCE</scope>
    <source>
        <strain evidence="1">NM01_1-7b</strain>
    </source>
</reference>
<protein>
    <submittedName>
        <fullName evidence="1">Flagellar biosynthesis protein FlhB</fullName>
    </submittedName>
</protein>
<keyword evidence="1" id="KW-0966">Cell projection</keyword>
<proteinExistence type="predicted"/>
<evidence type="ECO:0000313" key="1">
    <source>
        <dbReference type="EMBL" id="TGY93714.1"/>
    </source>
</evidence>
<dbReference type="Proteomes" id="UP000304953">
    <property type="component" value="Unassembled WGS sequence"/>
</dbReference>
<comment type="caution">
    <text evidence="1">The sequence shown here is derived from an EMBL/GenBank/DDBJ whole genome shotgun (WGS) entry which is preliminary data.</text>
</comment>
<evidence type="ECO:0000313" key="2">
    <source>
        <dbReference type="Proteomes" id="UP000304953"/>
    </source>
</evidence>
<keyword evidence="2" id="KW-1185">Reference proteome</keyword>
<name>A0AC61RSU7_9FIRM</name>